<dbReference type="PANTHER" id="PTHR24221:SF654">
    <property type="entry name" value="ATP-BINDING CASSETTE SUB-FAMILY B MEMBER 6"/>
    <property type="match status" value="1"/>
</dbReference>
<evidence type="ECO:0000256" key="2">
    <source>
        <dbReference type="ARBA" id="ARBA00022448"/>
    </source>
</evidence>
<keyword evidence="13" id="KW-1185">Reference proteome</keyword>
<evidence type="ECO:0000256" key="8">
    <source>
        <dbReference type="ARBA" id="ARBA00023136"/>
    </source>
</evidence>
<dbReference type="CDD" id="cd18552">
    <property type="entry name" value="ABC_6TM_MsbA_like"/>
    <property type="match status" value="1"/>
</dbReference>
<dbReference type="OrthoDB" id="9808328at2"/>
<dbReference type="PANTHER" id="PTHR24221">
    <property type="entry name" value="ATP-BINDING CASSETTE SUB-FAMILY B"/>
    <property type="match status" value="1"/>
</dbReference>
<sequence length="579" mass="62132">MTTPDHSRGLLRWLWSRYLRRYKGTLALALLFMAIEGSMFGLLARMMKPMFDQLFAGGDAGLLTWVAVVIFAVFVVRAVASVLQKVLLTKLGQQTAADIRQDLLAHLMRLDLSFHTEHPPGVLIQRVEGDVAAINRVWTTIVTGAGRDVVALIALFSVALWVDWVWTLVALVGAPLLIAPGALLQRYVRRHARTARDLAARLSGRLSEVFQGVAPIKLNQLEAYQSDRYAELTEARVKTEVRTQFGAASVPGLIDIMSGIGFVGVLIYGGGEILSGAKTVGDFMAFFTAIGLAFEPLRRLGAISGVWQVAAAAVERIRELLAAEPSILSPAHPKPAPEGDLDVVFDNVTLAYGDTPVLRDVSFTAPAGRTTALVGASGAGKTTVFSALARLADPQEGAIRLGGTDIRELSLDDLRARLSMVSQEPALFDDSLRENITFGAEVDPARLQAALDAAHVTDFLPRLPDGLDSPVGPRGSSLSGGQRQRVAIARAILRDTPVLLLDEATSALDAQSEQVVQAALADLSKGRTTLVIAHRLSTIRDADQIIVMDQGQVVAVGTHDALLAEGGTYARLHALQFDV</sequence>
<comment type="subcellular location">
    <subcellularLocation>
        <location evidence="1">Cell membrane</location>
        <topology evidence="1">Multi-pass membrane protein</topology>
    </subcellularLocation>
</comment>
<comment type="caution">
    <text evidence="12">The sequence shown here is derived from an EMBL/GenBank/DDBJ whole genome shotgun (WGS) entry which is preliminary data.</text>
</comment>
<dbReference type="EMBL" id="AQQZ01000007">
    <property type="protein sequence ID" value="KNG92736.1"/>
    <property type="molecule type" value="Genomic_DNA"/>
</dbReference>
<dbReference type="InterPro" id="IPR027417">
    <property type="entry name" value="P-loop_NTPase"/>
</dbReference>
<keyword evidence="6 12" id="KW-0067">ATP-binding</keyword>
<dbReference type="PATRIC" id="fig|1317121.7.peg.3673"/>
<dbReference type="InterPro" id="IPR003439">
    <property type="entry name" value="ABC_transporter-like_ATP-bd"/>
</dbReference>
<feature type="domain" description="ABC transporter" evidence="10">
    <location>
        <begin position="343"/>
        <end position="575"/>
    </location>
</feature>
<feature type="transmembrane region" description="Helical" evidence="9">
    <location>
        <begin position="164"/>
        <end position="184"/>
    </location>
</feature>
<evidence type="ECO:0000256" key="4">
    <source>
        <dbReference type="ARBA" id="ARBA00022692"/>
    </source>
</evidence>
<feature type="transmembrane region" description="Helical" evidence="9">
    <location>
        <begin position="137"/>
        <end position="158"/>
    </location>
</feature>
<feature type="transmembrane region" description="Helical" evidence="9">
    <location>
        <begin position="62"/>
        <end position="83"/>
    </location>
</feature>
<dbReference type="PROSITE" id="PS00211">
    <property type="entry name" value="ABC_TRANSPORTER_1"/>
    <property type="match status" value="1"/>
</dbReference>
<protein>
    <submittedName>
        <fullName evidence="12">ABC transporter ATP-binding protein</fullName>
    </submittedName>
</protein>
<dbReference type="InterPro" id="IPR036640">
    <property type="entry name" value="ABC1_TM_sf"/>
</dbReference>
<dbReference type="Gene3D" id="3.40.50.300">
    <property type="entry name" value="P-loop containing nucleotide triphosphate hydrolases"/>
    <property type="match status" value="1"/>
</dbReference>
<keyword evidence="8 9" id="KW-0472">Membrane</keyword>
<dbReference type="STRING" id="1317121.ATO11_14750"/>
<gene>
    <name evidence="12" type="ORF">ATO11_14750</name>
</gene>
<dbReference type="InterPro" id="IPR039421">
    <property type="entry name" value="Type_1_exporter"/>
</dbReference>
<dbReference type="Proteomes" id="UP000036938">
    <property type="component" value="Unassembled WGS sequence"/>
</dbReference>
<evidence type="ECO:0000259" key="11">
    <source>
        <dbReference type="PROSITE" id="PS50929"/>
    </source>
</evidence>
<evidence type="ECO:0000256" key="7">
    <source>
        <dbReference type="ARBA" id="ARBA00022989"/>
    </source>
</evidence>
<dbReference type="AlphaFoldDB" id="A0A0L1JLV8"/>
<evidence type="ECO:0000256" key="6">
    <source>
        <dbReference type="ARBA" id="ARBA00022840"/>
    </source>
</evidence>
<organism evidence="12 13">
    <name type="scientific">Pseudaestuariivita atlantica</name>
    <dbReference type="NCBI Taxonomy" id="1317121"/>
    <lineage>
        <taxon>Bacteria</taxon>
        <taxon>Pseudomonadati</taxon>
        <taxon>Pseudomonadota</taxon>
        <taxon>Alphaproteobacteria</taxon>
        <taxon>Rhodobacterales</taxon>
        <taxon>Paracoccaceae</taxon>
        <taxon>Pseudaestuariivita</taxon>
    </lineage>
</organism>
<dbReference type="Pfam" id="PF00664">
    <property type="entry name" value="ABC_membrane"/>
    <property type="match status" value="1"/>
</dbReference>
<dbReference type="SMART" id="SM00382">
    <property type="entry name" value="AAA"/>
    <property type="match status" value="1"/>
</dbReference>
<keyword evidence="2" id="KW-0813">Transport</keyword>
<dbReference type="GO" id="GO:0005886">
    <property type="term" value="C:plasma membrane"/>
    <property type="evidence" value="ECO:0007669"/>
    <property type="project" value="UniProtKB-SubCell"/>
</dbReference>
<accession>A0A0L1JLV8</accession>
<dbReference type="InterPro" id="IPR011527">
    <property type="entry name" value="ABC1_TM_dom"/>
</dbReference>
<proteinExistence type="predicted"/>
<evidence type="ECO:0000256" key="1">
    <source>
        <dbReference type="ARBA" id="ARBA00004651"/>
    </source>
</evidence>
<dbReference type="GO" id="GO:0034040">
    <property type="term" value="F:ATPase-coupled lipid transmembrane transporter activity"/>
    <property type="evidence" value="ECO:0007669"/>
    <property type="project" value="TreeGrafter"/>
</dbReference>
<dbReference type="InterPro" id="IPR017871">
    <property type="entry name" value="ABC_transporter-like_CS"/>
</dbReference>
<evidence type="ECO:0000256" key="5">
    <source>
        <dbReference type="ARBA" id="ARBA00022741"/>
    </source>
</evidence>
<dbReference type="SUPFAM" id="SSF52540">
    <property type="entry name" value="P-loop containing nucleoside triphosphate hydrolases"/>
    <property type="match status" value="1"/>
</dbReference>
<dbReference type="InterPro" id="IPR003593">
    <property type="entry name" value="AAA+_ATPase"/>
</dbReference>
<dbReference type="SUPFAM" id="SSF90123">
    <property type="entry name" value="ABC transporter transmembrane region"/>
    <property type="match status" value="1"/>
</dbReference>
<dbReference type="GO" id="GO:0140359">
    <property type="term" value="F:ABC-type transporter activity"/>
    <property type="evidence" value="ECO:0007669"/>
    <property type="project" value="InterPro"/>
</dbReference>
<evidence type="ECO:0000259" key="10">
    <source>
        <dbReference type="PROSITE" id="PS50893"/>
    </source>
</evidence>
<name>A0A0L1JLV8_9RHOB</name>
<dbReference type="Pfam" id="PF00005">
    <property type="entry name" value="ABC_tran"/>
    <property type="match status" value="1"/>
</dbReference>
<dbReference type="GO" id="GO:0005524">
    <property type="term" value="F:ATP binding"/>
    <property type="evidence" value="ECO:0007669"/>
    <property type="project" value="UniProtKB-KW"/>
</dbReference>
<dbReference type="Gene3D" id="1.20.1560.10">
    <property type="entry name" value="ABC transporter type 1, transmembrane domain"/>
    <property type="match status" value="1"/>
</dbReference>
<dbReference type="GO" id="GO:0016887">
    <property type="term" value="F:ATP hydrolysis activity"/>
    <property type="evidence" value="ECO:0007669"/>
    <property type="project" value="InterPro"/>
</dbReference>
<keyword evidence="4 9" id="KW-0812">Transmembrane</keyword>
<feature type="transmembrane region" description="Helical" evidence="9">
    <location>
        <begin position="21"/>
        <end position="42"/>
    </location>
</feature>
<keyword evidence="7 9" id="KW-1133">Transmembrane helix</keyword>
<dbReference type="PROSITE" id="PS50929">
    <property type="entry name" value="ABC_TM1F"/>
    <property type="match status" value="1"/>
</dbReference>
<evidence type="ECO:0000313" key="13">
    <source>
        <dbReference type="Proteomes" id="UP000036938"/>
    </source>
</evidence>
<evidence type="ECO:0000256" key="9">
    <source>
        <dbReference type="SAM" id="Phobius"/>
    </source>
</evidence>
<keyword evidence="3" id="KW-1003">Cell membrane</keyword>
<feature type="domain" description="ABC transmembrane type-1" evidence="11">
    <location>
        <begin position="27"/>
        <end position="308"/>
    </location>
</feature>
<reference evidence="12 13" key="1">
    <citation type="journal article" date="2015" name="Int. J. Syst. Evol. Microbiol.">
        <title>Aestuariivita atlantica sp. nov., isolated from deep sea sediment of the Atlantic Ocean.</title>
        <authorList>
            <person name="Li G."/>
            <person name="Lai Q."/>
            <person name="Du Y."/>
            <person name="Liu X."/>
            <person name="Sun F."/>
            <person name="Shao Z."/>
        </authorList>
    </citation>
    <scope>NUCLEOTIDE SEQUENCE [LARGE SCALE GENOMIC DNA]</scope>
    <source>
        <strain evidence="12 13">22II-S11-z3</strain>
    </source>
</reference>
<dbReference type="PROSITE" id="PS50893">
    <property type="entry name" value="ABC_TRANSPORTER_2"/>
    <property type="match status" value="1"/>
</dbReference>
<evidence type="ECO:0000313" key="12">
    <source>
        <dbReference type="EMBL" id="KNG92736.1"/>
    </source>
</evidence>
<feature type="transmembrane region" description="Helical" evidence="9">
    <location>
        <begin position="245"/>
        <end position="267"/>
    </location>
</feature>
<keyword evidence="5" id="KW-0547">Nucleotide-binding</keyword>
<dbReference type="RefSeq" id="WP_050531679.1">
    <property type="nucleotide sequence ID" value="NZ_AQQZ01000007.1"/>
</dbReference>
<dbReference type="FunFam" id="3.40.50.300:FF:000221">
    <property type="entry name" value="Multidrug ABC transporter ATP-binding protein"/>
    <property type="match status" value="1"/>
</dbReference>
<evidence type="ECO:0000256" key="3">
    <source>
        <dbReference type="ARBA" id="ARBA00022475"/>
    </source>
</evidence>